<dbReference type="GO" id="GO:0004252">
    <property type="term" value="F:serine-type endopeptidase activity"/>
    <property type="evidence" value="ECO:0007669"/>
    <property type="project" value="InterPro"/>
</dbReference>
<dbReference type="GO" id="GO:0006508">
    <property type="term" value="P:proteolysis"/>
    <property type="evidence" value="ECO:0007669"/>
    <property type="project" value="UniProtKB-KW"/>
</dbReference>
<keyword evidence="2" id="KW-0645">Protease</keyword>
<evidence type="ECO:0000256" key="3">
    <source>
        <dbReference type="ARBA" id="ARBA00022801"/>
    </source>
</evidence>
<reference evidence="6 7" key="1">
    <citation type="journal article" date="2016" name="Nat. Commun.">
        <title>Thousands of microbial genomes shed light on interconnected biogeochemical processes in an aquifer system.</title>
        <authorList>
            <person name="Anantharaman K."/>
            <person name="Brown C.T."/>
            <person name="Hug L.A."/>
            <person name="Sharon I."/>
            <person name="Castelle C.J."/>
            <person name="Probst A.J."/>
            <person name="Thomas B.C."/>
            <person name="Singh A."/>
            <person name="Wilkins M.J."/>
            <person name="Karaoz U."/>
            <person name="Brodie E.L."/>
            <person name="Williams K.H."/>
            <person name="Hubbard S.S."/>
            <person name="Banfield J.F."/>
        </authorList>
    </citation>
    <scope>NUCLEOTIDE SEQUENCE [LARGE SCALE GENOMIC DNA]</scope>
    <source>
        <strain evidence="7">RIFCSPLOWO2_12_FULL_64_10</strain>
    </source>
</reference>
<accession>A0A1F6C9M8</accession>
<dbReference type="InterPro" id="IPR036034">
    <property type="entry name" value="PDZ_sf"/>
</dbReference>
<dbReference type="InterPro" id="IPR051201">
    <property type="entry name" value="Chloro_Bact_Ser_Proteases"/>
</dbReference>
<dbReference type="SMART" id="SM00228">
    <property type="entry name" value="PDZ"/>
    <property type="match status" value="1"/>
</dbReference>
<keyword evidence="3" id="KW-0378">Hydrolase</keyword>
<organism evidence="6 7">
    <name type="scientific">Handelsmanbacteria sp. (strain RIFCSPLOWO2_12_FULL_64_10)</name>
    <dbReference type="NCBI Taxonomy" id="1817868"/>
    <lineage>
        <taxon>Bacteria</taxon>
        <taxon>Candidatus Handelsmaniibacteriota</taxon>
    </lineage>
</organism>
<gene>
    <name evidence="6" type="ORF">A3F84_17170</name>
</gene>
<dbReference type="Gene3D" id="2.40.10.10">
    <property type="entry name" value="Trypsin-like serine proteases"/>
    <property type="match status" value="2"/>
</dbReference>
<dbReference type="Pfam" id="PF13180">
    <property type="entry name" value="PDZ_2"/>
    <property type="match status" value="1"/>
</dbReference>
<protein>
    <recommendedName>
        <fullName evidence="5">PDZ domain-containing protein</fullName>
    </recommendedName>
</protein>
<dbReference type="InterPro" id="IPR001478">
    <property type="entry name" value="PDZ"/>
</dbReference>
<evidence type="ECO:0000259" key="5">
    <source>
        <dbReference type="PROSITE" id="PS50106"/>
    </source>
</evidence>
<dbReference type="EMBL" id="MFKF01000360">
    <property type="protein sequence ID" value="OGG45884.1"/>
    <property type="molecule type" value="Genomic_DNA"/>
</dbReference>
<dbReference type="Proteomes" id="UP000178606">
    <property type="component" value="Unassembled WGS sequence"/>
</dbReference>
<evidence type="ECO:0000256" key="2">
    <source>
        <dbReference type="ARBA" id="ARBA00022670"/>
    </source>
</evidence>
<sequence>MEEEIASIVEKNRSCVVSIHTITARRLDLGQKASGVGVTVRHNVGSGVIFDAGGHILTTAEVVRGADQIQVSLASGRMVDADLVATDEDSKVAVVRLRGKVPHCPRFGDSGRVRTGHYAFILGNAYGTMAPSMGTVAEFHDDDDLIQISGYARPGNSGAAVFNSEGRVIGIVRGILAQSSQEEAPGADSADEAGWNAVPATLLAIPINRAQEVARRLISGGWLGVGIEYDLGHPENTKVFNVETDSPAHEAGLRVGDVILFYNGEKILDGEHLKRLVRATPVGSEVQVGLLRDEQPLSVQVRLGQRPGQVPQKTPPPVAYGPARRNPETPEMLLQRLRSLDPQALRDLQLQMQMLIQQQESKKDK</sequence>
<dbReference type="PROSITE" id="PS50106">
    <property type="entry name" value="PDZ"/>
    <property type="match status" value="1"/>
</dbReference>
<feature type="domain" description="PDZ" evidence="5">
    <location>
        <begin position="204"/>
        <end position="294"/>
    </location>
</feature>
<dbReference type="PANTHER" id="PTHR43343">
    <property type="entry name" value="PEPTIDASE S12"/>
    <property type="match status" value="1"/>
</dbReference>
<dbReference type="PANTHER" id="PTHR43343:SF3">
    <property type="entry name" value="PROTEASE DO-LIKE 8, CHLOROPLASTIC"/>
    <property type="match status" value="1"/>
</dbReference>
<dbReference type="Pfam" id="PF13365">
    <property type="entry name" value="Trypsin_2"/>
    <property type="match status" value="1"/>
</dbReference>
<dbReference type="PRINTS" id="PR00834">
    <property type="entry name" value="PROTEASES2C"/>
</dbReference>
<evidence type="ECO:0000256" key="4">
    <source>
        <dbReference type="SAM" id="MobiDB-lite"/>
    </source>
</evidence>
<comment type="caution">
    <text evidence="6">The sequence shown here is derived from an EMBL/GenBank/DDBJ whole genome shotgun (WGS) entry which is preliminary data.</text>
</comment>
<dbReference type="Gene3D" id="2.30.42.10">
    <property type="match status" value="1"/>
</dbReference>
<comment type="similarity">
    <text evidence="1">Belongs to the peptidase S1C family.</text>
</comment>
<dbReference type="InterPro" id="IPR009003">
    <property type="entry name" value="Peptidase_S1_PA"/>
</dbReference>
<evidence type="ECO:0000256" key="1">
    <source>
        <dbReference type="ARBA" id="ARBA00010541"/>
    </source>
</evidence>
<evidence type="ECO:0000313" key="6">
    <source>
        <dbReference type="EMBL" id="OGG45884.1"/>
    </source>
</evidence>
<dbReference type="SUPFAM" id="SSF50156">
    <property type="entry name" value="PDZ domain-like"/>
    <property type="match status" value="1"/>
</dbReference>
<proteinExistence type="inferred from homology"/>
<feature type="region of interest" description="Disordered" evidence="4">
    <location>
        <begin position="305"/>
        <end position="326"/>
    </location>
</feature>
<dbReference type="InterPro" id="IPR001940">
    <property type="entry name" value="Peptidase_S1C"/>
</dbReference>
<dbReference type="InterPro" id="IPR043504">
    <property type="entry name" value="Peptidase_S1_PA_chymotrypsin"/>
</dbReference>
<evidence type="ECO:0000313" key="7">
    <source>
        <dbReference type="Proteomes" id="UP000178606"/>
    </source>
</evidence>
<dbReference type="AlphaFoldDB" id="A0A1F6C9M8"/>
<name>A0A1F6C9M8_HANXR</name>
<dbReference type="SUPFAM" id="SSF50494">
    <property type="entry name" value="Trypsin-like serine proteases"/>
    <property type="match status" value="1"/>
</dbReference>